<reference evidence="9 10" key="1">
    <citation type="journal article" date="2017" name="PLoS Biol.">
        <title>The sea cucumber genome provides insights into morphological evolution and visceral regeneration.</title>
        <authorList>
            <person name="Zhang X."/>
            <person name="Sun L."/>
            <person name="Yuan J."/>
            <person name="Sun Y."/>
            <person name="Gao Y."/>
            <person name="Zhang L."/>
            <person name="Li S."/>
            <person name="Dai H."/>
            <person name="Hamel J.F."/>
            <person name="Liu C."/>
            <person name="Yu Y."/>
            <person name="Liu S."/>
            <person name="Lin W."/>
            <person name="Guo K."/>
            <person name="Jin S."/>
            <person name="Xu P."/>
            <person name="Storey K.B."/>
            <person name="Huan P."/>
            <person name="Zhang T."/>
            <person name="Zhou Y."/>
            <person name="Zhang J."/>
            <person name="Lin C."/>
            <person name="Li X."/>
            <person name="Xing L."/>
            <person name="Huo D."/>
            <person name="Sun M."/>
            <person name="Wang L."/>
            <person name="Mercier A."/>
            <person name="Li F."/>
            <person name="Yang H."/>
            <person name="Xiang J."/>
        </authorList>
    </citation>
    <scope>NUCLEOTIDE SEQUENCE [LARGE SCALE GENOMIC DNA]</scope>
    <source>
        <strain evidence="9">Shaxun</strain>
        <tissue evidence="9">Muscle</tissue>
    </source>
</reference>
<evidence type="ECO:0000313" key="9">
    <source>
        <dbReference type="EMBL" id="PIK47222.1"/>
    </source>
</evidence>
<keyword evidence="10" id="KW-1185">Reference proteome</keyword>
<evidence type="ECO:0000256" key="5">
    <source>
        <dbReference type="SAM" id="Phobius"/>
    </source>
</evidence>
<dbReference type="PROSITE" id="PS50002">
    <property type="entry name" value="SH3"/>
    <property type="match status" value="1"/>
</dbReference>
<dbReference type="CDD" id="cd11813">
    <property type="entry name" value="SH3_SGSM3"/>
    <property type="match status" value="1"/>
</dbReference>
<dbReference type="InterPro" id="IPR035833">
    <property type="entry name" value="SGSM3_SH3"/>
</dbReference>
<dbReference type="InterPro" id="IPR050302">
    <property type="entry name" value="Rab_GAP_TBC_domain"/>
</dbReference>
<dbReference type="SMART" id="SM00593">
    <property type="entry name" value="RUN"/>
    <property type="match status" value="1"/>
</dbReference>
<dbReference type="InterPro" id="IPR001452">
    <property type="entry name" value="SH3_domain"/>
</dbReference>
<dbReference type="Pfam" id="PF00566">
    <property type="entry name" value="RabGAP-TBC"/>
    <property type="match status" value="1"/>
</dbReference>
<feature type="transmembrane region" description="Helical" evidence="5">
    <location>
        <begin position="798"/>
        <end position="819"/>
    </location>
</feature>
<feature type="domain" description="Rab-GAP TBC" evidence="7">
    <location>
        <begin position="162"/>
        <end position="353"/>
    </location>
</feature>
<accession>A0A2G8KGV5</accession>
<comment type="caution">
    <text evidence="9">The sequence shown here is derived from an EMBL/GenBank/DDBJ whole genome shotgun (WGS) entry which is preliminary data.</text>
</comment>
<dbReference type="Proteomes" id="UP000230750">
    <property type="component" value="Unassembled WGS sequence"/>
</dbReference>
<dbReference type="PROSITE" id="PS50826">
    <property type="entry name" value="RUN"/>
    <property type="match status" value="1"/>
</dbReference>
<dbReference type="PANTHER" id="PTHR47219">
    <property type="entry name" value="RAB GTPASE-ACTIVATING PROTEIN 1-LIKE"/>
    <property type="match status" value="1"/>
</dbReference>
<evidence type="ECO:0000256" key="3">
    <source>
        <dbReference type="ARBA" id="ARBA00030864"/>
    </source>
</evidence>
<evidence type="ECO:0000256" key="1">
    <source>
        <dbReference type="ARBA" id="ARBA00006296"/>
    </source>
</evidence>
<comment type="similarity">
    <text evidence="1">Belongs to the small G protein signaling modulator family.</text>
</comment>
<name>A0A2G8KGV5_STIJA</name>
<dbReference type="GO" id="GO:0005096">
    <property type="term" value="F:GTPase activator activity"/>
    <property type="evidence" value="ECO:0007669"/>
    <property type="project" value="TreeGrafter"/>
</dbReference>
<dbReference type="PROSITE" id="PS50086">
    <property type="entry name" value="TBC_RABGAP"/>
    <property type="match status" value="1"/>
</dbReference>
<evidence type="ECO:0000259" key="6">
    <source>
        <dbReference type="PROSITE" id="PS50002"/>
    </source>
</evidence>
<dbReference type="InterPro" id="IPR000195">
    <property type="entry name" value="Rab-GAP-TBC_dom"/>
</dbReference>
<dbReference type="Gene3D" id="1.10.472.80">
    <property type="entry name" value="Ypt/Rab-GAP domain of gyp1p, domain 3"/>
    <property type="match status" value="1"/>
</dbReference>
<dbReference type="SMART" id="SM00164">
    <property type="entry name" value="TBC"/>
    <property type="match status" value="1"/>
</dbReference>
<dbReference type="CDD" id="cd17688">
    <property type="entry name" value="RUN_SGSM3"/>
    <property type="match status" value="1"/>
</dbReference>
<keyword evidence="5" id="KW-1133">Transmembrane helix</keyword>
<evidence type="ECO:0000259" key="8">
    <source>
        <dbReference type="PROSITE" id="PS50826"/>
    </source>
</evidence>
<dbReference type="Pfam" id="PF02759">
    <property type="entry name" value="RUN"/>
    <property type="match status" value="1"/>
</dbReference>
<dbReference type="FunFam" id="1.10.8.270:FF:000013">
    <property type="entry name" value="Small G protein signaling modulator 3"/>
    <property type="match status" value="1"/>
</dbReference>
<dbReference type="SMART" id="SM00326">
    <property type="entry name" value="SH3"/>
    <property type="match status" value="1"/>
</dbReference>
<dbReference type="SUPFAM" id="SSF50044">
    <property type="entry name" value="SH3-domain"/>
    <property type="match status" value="1"/>
</dbReference>
<evidence type="ECO:0000256" key="2">
    <source>
        <dbReference type="ARBA" id="ARBA00022443"/>
    </source>
</evidence>
<dbReference type="InterPro" id="IPR035969">
    <property type="entry name" value="Rab-GAP_TBC_sf"/>
</dbReference>
<keyword evidence="5" id="KW-0812">Transmembrane</keyword>
<dbReference type="InterPro" id="IPR004012">
    <property type="entry name" value="Run_dom"/>
</dbReference>
<dbReference type="PANTHER" id="PTHR47219:SF13">
    <property type="entry name" value="RUN AND TBC1 DOMAIN-CONTAINING PROTEIN 3"/>
    <property type="match status" value="1"/>
</dbReference>
<feature type="domain" description="RUN" evidence="8">
    <location>
        <begin position="605"/>
        <end position="764"/>
    </location>
</feature>
<dbReference type="AlphaFoldDB" id="A0A2G8KGV5"/>
<dbReference type="InterPro" id="IPR036028">
    <property type="entry name" value="SH3-like_dom_sf"/>
</dbReference>
<feature type="domain" description="SH3" evidence="6">
    <location>
        <begin position="530"/>
        <end position="589"/>
    </location>
</feature>
<organism evidence="9 10">
    <name type="scientific">Stichopus japonicus</name>
    <name type="common">Sea cucumber</name>
    <dbReference type="NCBI Taxonomy" id="307972"/>
    <lineage>
        <taxon>Eukaryota</taxon>
        <taxon>Metazoa</taxon>
        <taxon>Echinodermata</taxon>
        <taxon>Eleutherozoa</taxon>
        <taxon>Echinozoa</taxon>
        <taxon>Holothuroidea</taxon>
        <taxon>Aspidochirotacea</taxon>
        <taxon>Aspidochirotida</taxon>
        <taxon>Stichopodidae</taxon>
        <taxon>Apostichopus</taxon>
    </lineage>
</organism>
<dbReference type="Gene3D" id="1.20.58.900">
    <property type="match status" value="1"/>
</dbReference>
<proteinExistence type="inferred from homology"/>
<dbReference type="OrthoDB" id="44736at2759"/>
<dbReference type="Gene3D" id="1.10.8.270">
    <property type="entry name" value="putative rabgap domain of human tbc1 domain family member 14 like domains"/>
    <property type="match status" value="1"/>
</dbReference>
<evidence type="ECO:0000256" key="4">
    <source>
        <dbReference type="PROSITE-ProRule" id="PRU00192"/>
    </source>
</evidence>
<evidence type="ECO:0000313" key="10">
    <source>
        <dbReference type="Proteomes" id="UP000230750"/>
    </source>
</evidence>
<dbReference type="EMBL" id="MRZV01000594">
    <property type="protein sequence ID" value="PIK47222.1"/>
    <property type="molecule type" value="Genomic_DNA"/>
</dbReference>
<keyword evidence="2 4" id="KW-0728">SH3 domain</keyword>
<dbReference type="SUPFAM" id="SSF47923">
    <property type="entry name" value="Ypt/Rab-GAP domain of gyp1p"/>
    <property type="match status" value="2"/>
</dbReference>
<evidence type="ECO:0000259" key="7">
    <source>
        <dbReference type="PROSITE" id="PS50086"/>
    </source>
</evidence>
<dbReference type="GO" id="GO:0031267">
    <property type="term" value="F:small GTPase binding"/>
    <property type="evidence" value="ECO:0007669"/>
    <property type="project" value="TreeGrafter"/>
</dbReference>
<dbReference type="Pfam" id="PF00018">
    <property type="entry name" value="SH3_1"/>
    <property type="match status" value="1"/>
</dbReference>
<dbReference type="Gene3D" id="2.30.30.40">
    <property type="entry name" value="SH3 Domains"/>
    <property type="match status" value="1"/>
</dbReference>
<dbReference type="FunFam" id="1.10.472.80:FF:000012">
    <property type="entry name" value="Small G protein signaling modulator 3"/>
    <property type="match status" value="1"/>
</dbReference>
<dbReference type="InterPro" id="IPR037213">
    <property type="entry name" value="Run_dom_sf"/>
</dbReference>
<keyword evidence="5" id="KW-0472">Membrane</keyword>
<dbReference type="SUPFAM" id="SSF140741">
    <property type="entry name" value="RUN domain-like"/>
    <property type="match status" value="1"/>
</dbReference>
<dbReference type="FunFam" id="2.30.30.40:FF:000115">
    <property type="entry name" value="Small G protein signaling modulator 3 homolog"/>
    <property type="match status" value="1"/>
</dbReference>
<sequence length="840" mass="96004">MDDVSTFDSIFPQCQTAATIGYRRLCILLFESLSEDEEEILHHKSRSSGDYTPTPGGPFSALIPSMWPRDILAKIAQTEDSGDPPDFRYDEFGFRVDEEDKAEPNSSKLLSEPFQTEDPQLQLKWTAYFEFAHNQEVGDLTWEKLDSKLPPSDKLKELVHLGIPHNMRPKLWMRLSGGQQKKESSQLSYKEIIKASSEDQSIYTKQIEKDLLRTIPSNACFCSNRSPGIPRLRRILRGISWLYPDIGYCQGTGVVIASLLLFLEEEDSFWMMCAIIEDLVPSSYYSTNLLGVQADQRVLRQLAVSFSPELDQLLKEHDIELSLITLHWFLTAFASVVHMRVLLHIWDMFFYEGSIVLFQVTLAMLKLKEEELLKLDNSASIFNALSDMPSKVDDVERLIQVGMKHSTSLTDLVVDTHRRKHLAYLLAESGSSTNSDTPSALPKQHVNKRQLQRKRSFIGTIFGPDENGGDLKAKNVRQTELVSDLKDAVLQIGRHFQSIDPKNAKISLTADYSLESHQSDHEQFVNVSRTRRRRAKALLDFERHDDDELGFRKNDIITIISQKDEHCWVGEINGLRGWFPAKFVELLDERSKQYTSAGDDSITENITDLVRGTLCPALKSIFEHGLRQPSILGGPCHPWLFIEEASAKEVERDFESVYSRLVLYWMKMVKSSLLEELTYRAVQGINQSHDRAHAQMEVKLRSLICAGLNEQVLHLWLEALCSCESIVEKWYYPSSFVRSPGWVQIKCELRVLSKFAFNLSTIGRYQQRKRAKLLLKIASRTCLSNTIYSAGISEHETLLLLLLLLLSYSLLVILCVHSVGSDAADTMYSQRWRQNPYFRG</sequence>
<gene>
    <name evidence="9" type="ORF">BSL78_15911</name>
</gene>
<protein>
    <recommendedName>
        <fullName evidence="3">RUN and TBC1 domain-containing protein 3</fullName>
    </recommendedName>
</protein>